<dbReference type="OrthoDB" id="3838338at2759"/>
<dbReference type="Pfam" id="PF23208">
    <property type="entry name" value="zf_C2H2_ZNF598"/>
    <property type="match status" value="1"/>
</dbReference>
<reference evidence="15" key="1">
    <citation type="submission" date="2022-08" db="UniProtKB">
        <authorList>
            <consortium name="EnsemblMetazoa"/>
        </authorList>
    </citation>
    <scope>IDENTIFICATION</scope>
    <source>
        <strain evidence="15">05x7-T-G4-1.051#20</strain>
    </source>
</reference>
<proteinExistence type="inferred from homology"/>
<evidence type="ECO:0000256" key="11">
    <source>
        <dbReference type="ARBA" id="ARBA00035113"/>
    </source>
</evidence>
<dbReference type="GO" id="GO:0072344">
    <property type="term" value="P:rescue of stalled ribosome"/>
    <property type="evidence" value="ECO:0007669"/>
    <property type="project" value="InterPro"/>
</dbReference>
<dbReference type="CDD" id="cd16615">
    <property type="entry name" value="RING-HC_ZNF598"/>
    <property type="match status" value="1"/>
</dbReference>
<evidence type="ECO:0000256" key="3">
    <source>
        <dbReference type="ARBA" id="ARBA00004906"/>
    </source>
</evidence>
<dbReference type="InterPro" id="IPR001841">
    <property type="entry name" value="Znf_RING"/>
</dbReference>
<dbReference type="GO" id="GO:0016567">
    <property type="term" value="P:protein ubiquitination"/>
    <property type="evidence" value="ECO:0007669"/>
    <property type="project" value="TreeGrafter"/>
</dbReference>
<feature type="compositionally biased region" description="Polar residues" evidence="13">
    <location>
        <begin position="683"/>
        <end position="694"/>
    </location>
</feature>
<dbReference type="GO" id="GO:0005737">
    <property type="term" value="C:cytoplasm"/>
    <property type="evidence" value="ECO:0007669"/>
    <property type="project" value="UniProtKB-SubCell"/>
</dbReference>
<dbReference type="Pfam" id="PF23202">
    <property type="entry name" value="PAH_ZNF598"/>
    <property type="match status" value="1"/>
</dbReference>
<evidence type="ECO:0000256" key="8">
    <source>
        <dbReference type="ARBA" id="ARBA00022723"/>
    </source>
</evidence>
<comment type="pathway">
    <text evidence="3">Protein modification; protein ubiquitination.</text>
</comment>
<dbReference type="InterPro" id="IPR013087">
    <property type="entry name" value="Znf_C2H2_type"/>
</dbReference>
<dbReference type="GO" id="GO:0061630">
    <property type="term" value="F:ubiquitin protein ligase activity"/>
    <property type="evidence" value="ECO:0007669"/>
    <property type="project" value="UniProtKB-EC"/>
</dbReference>
<evidence type="ECO:0000256" key="13">
    <source>
        <dbReference type="SAM" id="MobiDB-lite"/>
    </source>
</evidence>
<dbReference type="Pfam" id="PF25447">
    <property type="entry name" value="RING_ZNF598"/>
    <property type="match status" value="1"/>
</dbReference>
<feature type="compositionally biased region" description="Basic and acidic residues" evidence="13">
    <location>
        <begin position="313"/>
        <end position="324"/>
    </location>
</feature>
<feature type="region of interest" description="Disordered" evidence="13">
    <location>
        <begin position="283"/>
        <end position="412"/>
    </location>
</feature>
<feature type="compositionally biased region" description="Basic residues" evidence="13">
    <location>
        <begin position="610"/>
        <end position="621"/>
    </location>
</feature>
<feature type="region of interest" description="Disordered" evidence="13">
    <location>
        <begin position="748"/>
        <end position="796"/>
    </location>
</feature>
<evidence type="ECO:0000256" key="10">
    <source>
        <dbReference type="ARBA" id="ARBA00022833"/>
    </source>
</evidence>
<dbReference type="OMA" id="CEKKYDI"/>
<comment type="similarity">
    <text evidence="11">Belongs to the ZNF598/HEL2 family.</text>
</comment>
<feature type="region of interest" description="Disordered" evidence="13">
    <location>
        <begin position="654"/>
        <end position="697"/>
    </location>
</feature>
<evidence type="ECO:0000313" key="15">
    <source>
        <dbReference type="EnsemblMetazoa" id="G2737.2:cds"/>
    </source>
</evidence>
<evidence type="ECO:0000256" key="2">
    <source>
        <dbReference type="ARBA" id="ARBA00004496"/>
    </source>
</evidence>
<evidence type="ECO:0000256" key="1">
    <source>
        <dbReference type="ARBA" id="ARBA00000900"/>
    </source>
</evidence>
<feature type="compositionally biased region" description="Polar residues" evidence="13">
    <location>
        <begin position="533"/>
        <end position="550"/>
    </location>
</feature>
<dbReference type="PANTHER" id="PTHR22938:SF0">
    <property type="entry name" value="E3 UBIQUITIN-PROTEIN LIGASE ZNF598"/>
    <property type="match status" value="1"/>
</dbReference>
<dbReference type="SMART" id="SM00355">
    <property type="entry name" value="ZnF_C2H2"/>
    <property type="match status" value="5"/>
</dbReference>
<evidence type="ECO:0000256" key="5">
    <source>
        <dbReference type="ARBA" id="ARBA00022490"/>
    </source>
</evidence>
<keyword evidence="6" id="KW-0597">Phosphoprotein</keyword>
<dbReference type="GO" id="GO:0008270">
    <property type="term" value="F:zinc ion binding"/>
    <property type="evidence" value="ECO:0007669"/>
    <property type="project" value="UniProtKB-KW"/>
</dbReference>
<feature type="region of interest" description="Disordered" evidence="13">
    <location>
        <begin position="519"/>
        <end position="550"/>
    </location>
</feature>
<dbReference type="InterPro" id="IPR041888">
    <property type="entry name" value="RING-HC_ZNF598/HEL2"/>
</dbReference>
<evidence type="ECO:0000259" key="14">
    <source>
        <dbReference type="PROSITE" id="PS50089"/>
    </source>
</evidence>
<dbReference type="EC" id="2.3.2.27" evidence="4"/>
<dbReference type="PROSITE" id="PS00028">
    <property type="entry name" value="ZINC_FINGER_C2H2_1"/>
    <property type="match status" value="1"/>
</dbReference>
<feature type="compositionally biased region" description="Polar residues" evidence="13">
    <location>
        <begin position="472"/>
        <end position="485"/>
    </location>
</feature>
<comment type="catalytic activity">
    <reaction evidence="1">
        <text>S-ubiquitinyl-[E2 ubiquitin-conjugating enzyme]-L-cysteine + [acceptor protein]-L-lysine = [E2 ubiquitin-conjugating enzyme]-L-cysteine + N(6)-ubiquitinyl-[acceptor protein]-L-lysine.</text>
        <dbReference type="EC" id="2.3.2.27"/>
    </reaction>
</comment>
<keyword evidence="8" id="KW-0479">Metal-binding</keyword>
<keyword evidence="16" id="KW-1185">Reference proteome</keyword>
<feature type="region of interest" description="Disordered" evidence="13">
    <location>
        <begin position="593"/>
        <end position="637"/>
    </location>
</feature>
<feature type="compositionally biased region" description="Basic and acidic residues" evidence="13">
    <location>
        <begin position="654"/>
        <end position="682"/>
    </location>
</feature>
<evidence type="ECO:0000256" key="4">
    <source>
        <dbReference type="ARBA" id="ARBA00012483"/>
    </source>
</evidence>
<dbReference type="GO" id="GO:0043022">
    <property type="term" value="F:ribosome binding"/>
    <property type="evidence" value="ECO:0007669"/>
    <property type="project" value="TreeGrafter"/>
</dbReference>
<dbReference type="EnsemblMetazoa" id="G2737.2">
    <property type="protein sequence ID" value="G2737.2:cds"/>
    <property type="gene ID" value="G2737"/>
</dbReference>
<dbReference type="PROSITE" id="PS50089">
    <property type="entry name" value="ZF_RING_2"/>
    <property type="match status" value="1"/>
</dbReference>
<evidence type="ECO:0000256" key="12">
    <source>
        <dbReference type="PROSITE-ProRule" id="PRU00175"/>
    </source>
</evidence>
<dbReference type="InterPro" id="IPR059042">
    <property type="entry name" value="Znf_C2H2_ZNF598"/>
</dbReference>
<keyword evidence="5" id="KW-0963">Cytoplasm</keyword>
<feature type="region of interest" description="Disordered" evidence="13">
    <location>
        <begin position="458"/>
        <end position="502"/>
    </location>
</feature>
<keyword evidence="7" id="KW-0808">Transferase</keyword>
<evidence type="ECO:0000256" key="9">
    <source>
        <dbReference type="ARBA" id="ARBA00022771"/>
    </source>
</evidence>
<keyword evidence="10" id="KW-0862">Zinc</keyword>
<feature type="compositionally biased region" description="Basic and acidic residues" evidence="13">
    <location>
        <begin position="335"/>
        <end position="354"/>
    </location>
</feature>
<protein>
    <recommendedName>
        <fullName evidence="4">RING-type E3 ubiquitin transferase</fullName>
        <ecNumber evidence="4">2.3.2.27</ecNumber>
    </recommendedName>
</protein>
<keyword evidence="9 12" id="KW-0863">Zinc-finger</keyword>
<comment type="subcellular location">
    <subcellularLocation>
        <location evidence="2">Cytoplasm</location>
    </subcellularLocation>
</comment>
<dbReference type="Proteomes" id="UP000005408">
    <property type="component" value="Unassembled WGS sequence"/>
</dbReference>
<organism evidence="15 16">
    <name type="scientific">Magallana gigas</name>
    <name type="common">Pacific oyster</name>
    <name type="synonym">Crassostrea gigas</name>
    <dbReference type="NCBI Taxonomy" id="29159"/>
    <lineage>
        <taxon>Eukaryota</taxon>
        <taxon>Metazoa</taxon>
        <taxon>Spiralia</taxon>
        <taxon>Lophotrochozoa</taxon>
        <taxon>Mollusca</taxon>
        <taxon>Bivalvia</taxon>
        <taxon>Autobranchia</taxon>
        <taxon>Pteriomorphia</taxon>
        <taxon>Ostreida</taxon>
        <taxon>Ostreoidea</taxon>
        <taxon>Ostreidae</taxon>
        <taxon>Magallana</taxon>
    </lineage>
</organism>
<evidence type="ECO:0000256" key="6">
    <source>
        <dbReference type="ARBA" id="ARBA00022553"/>
    </source>
</evidence>
<name>A0A8W8LCG7_MAGGI</name>
<feature type="domain" description="RING-type" evidence="14">
    <location>
        <begin position="18"/>
        <end position="58"/>
    </location>
</feature>
<dbReference type="InterPro" id="IPR044288">
    <property type="entry name" value="ZNF598/HEL2"/>
</dbReference>
<dbReference type="PANTHER" id="PTHR22938">
    <property type="entry name" value="ZINC FINGER PROTEIN 598"/>
    <property type="match status" value="1"/>
</dbReference>
<feature type="compositionally biased region" description="Basic and acidic residues" evidence="13">
    <location>
        <begin position="370"/>
        <end position="379"/>
    </location>
</feature>
<sequence>MPSCVMDHIQNQIDHDLCPVCHEAVDIFAIGHCDHPICYRCSTRMRVLCDHMYCPICRTDLNQVYMVHKRLKNSDIPRKGFIPNRKYKIFFEDSQIQKKFEKLNEHRCSKCNLLERNLKALQQHLSKTHTLFFCALCLEHLKIFPSERKPYTRQELALHRRQGDKDDTSYKGHPLCRFCDERYMDNDELFKHLRKDHYYCHFCESDGSQDYYSDYADLKDHFKAKHYLCEEGDCANTQFTHAFRSRIDFQAHQANSHSRLMSKTQAKQARTIEVDIQLAPRNRRRDKGIVTADDYEEVKAPRSGAQGRGQGRSVKERFRDEDMNRAIQASLSVMSEEKMKKTKPVEEEEERKTPSPDLLQDTEHFPTLGKMKEEGKTVLRSDSPANVDSDSEKSSRSLAQRLAKNSNQSVQHGAMAEEDFPSLLNFVKPSQPEAKANPLKASKPLQNASKPIQNTYIDVSKSRPAADDFPSLPSSKANRASSGPSNMWGKKTNPVGKSTNITNSVSSRLPMEVIMNDGSANQSEIKKEKPRTTRNQTFNSENDFPTLSTGVDNRNTNWLKNVMDSSKKKVKSESPIDWFEVTNDQDEFKIENFSGDKDNKQLISETFKETKKKKKMNKKGKSGNDNKSGSDVSSGTASLDNIATSLLGTLSIEPEKKKVQKTEKKVPIKEDVRVVTESDKSRQNQFTSNSNDKLVSSVKEEALEEKEFIPVKTTENRFDKLNHVEESDFPALEQKVEKGFLPVKAKGKKNTKLDSSDFPALSAPVKGPPPGFVKTKSKPPPGFDTSQTLSSGPLSPPPGFAVMKDLSLKNLMDTVSNGNDDFSYATKTESYHYKEPEDFQSRNKALVMKIKEVFQGNYDKFSKFKSCSSDFRGGNLPALDYYNTCRELIGTANFKEIFSELLVLLPDIKKQQELLTAHNTSEKLRPGAEIVLNISGKGSTAPWKSPNFVPCPTCSQILLQEDLNQHASSHAVDTDYPTLSSQVTSSQGPGLRAWIKAS</sequence>
<evidence type="ECO:0000256" key="7">
    <source>
        <dbReference type="ARBA" id="ARBA00022679"/>
    </source>
</evidence>
<dbReference type="SUPFAM" id="SSF57850">
    <property type="entry name" value="RING/U-box"/>
    <property type="match status" value="1"/>
</dbReference>
<dbReference type="InterPro" id="IPR057634">
    <property type="entry name" value="PAH_ZNF598/HEL2"/>
</dbReference>
<dbReference type="AlphaFoldDB" id="A0A8W8LCG7"/>
<accession>A0A8W8LCG7</accession>
<evidence type="ECO:0000313" key="16">
    <source>
        <dbReference type="Proteomes" id="UP000005408"/>
    </source>
</evidence>